<comment type="caution">
    <text evidence="1">The sequence shown here is derived from an EMBL/GenBank/DDBJ whole genome shotgun (WGS) entry which is preliminary data.</text>
</comment>
<feature type="non-terminal residue" evidence="1">
    <location>
        <position position="178"/>
    </location>
</feature>
<reference evidence="1 2" key="1">
    <citation type="submission" date="2020-02" db="EMBL/GenBank/DDBJ databases">
        <title>Draft genome sequence of Haematococcus lacustris strain NIES-144.</title>
        <authorList>
            <person name="Morimoto D."/>
            <person name="Nakagawa S."/>
            <person name="Yoshida T."/>
            <person name="Sawayama S."/>
        </authorList>
    </citation>
    <scope>NUCLEOTIDE SEQUENCE [LARGE SCALE GENOMIC DNA]</scope>
    <source>
        <strain evidence="1 2">NIES-144</strain>
    </source>
</reference>
<sequence>MQSVVTAGRGYLVAAQRPGKDRDSMSVHQISSQGTRRQLVEGSVANVLGAVGTRPQPLWHASTHCATQVASVGAPQLRWAMQKCKCVLMQVRQSYITFPCPSPCKSLCYTVTGGAPGVLPGVCNVNEGPYPKLTNAYSPPEKLHHLVCICGPPSKIGKLGRDGVGPETSQNIKGALKC</sequence>
<evidence type="ECO:0000313" key="1">
    <source>
        <dbReference type="EMBL" id="GFH31385.1"/>
    </source>
</evidence>
<organism evidence="1 2">
    <name type="scientific">Haematococcus lacustris</name>
    <name type="common">Green alga</name>
    <name type="synonym">Haematococcus pluvialis</name>
    <dbReference type="NCBI Taxonomy" id="44745"/>
    <lineage>
        <taxon>Eukaryota</taxon>
        <taxon>Viridiplantae</taxon>
        <taxon>Chlorophyta</taxon>
        <taxon>core chlorophytes</taxon>
        <taxon>Chlorophyceae</taxon>
        <taxon>CS clade</taxon>
        <taxon>Chlamydomonadales</taxon>
        <taxon>Haematococcaceae</taxon>
        <taxon>Haematococcus</taxon>
    </lineage>
</organism>
<name>A0A6A0AFG6_HAELA</name>
<protein>
    <submittedName>
        <fullName evidence="1">Uncharacterized protein</fullName>
    </submittedName>
</protein>
<accession>A0A6A0AFG6</accession>
<evidence type="ECO:0000313" key="2">
    <source>
        <dbReference type="Proteomes" id="UP000485058"/>
    </source>
</evidence>
<dbReference type="Proteomes" id="UP000485058">
    <property type="component" value="Unassembled WGS sequence"/>
</dbReference>
<dbReference type="AlphaFoldDB" id="A0A6A0AFG6"/>
<proteinExistence type="predicted"/>
<dbReference type="EMBL" id="BLLF01005583">
    <property type="protein sequence ID" value="GFH31385.1"/>
    <property type="molecule type" value="Genomic_DNA"/>
</dbReference>
<keyword evidence="2" id="KW-1185">Reference proteome</keyword>
<gene>
    <name evidence="1" type="ORF">HaLaN_30419</name>
</gene>